<accession>A0AAD2FW86</accession>
<dbReference type="PANTHER" id="PTHR33747">
    <property type="entry name" value="UPF0225 PROTEIN SCO1677"/>
    <property type="match status" value="1"/>
</dbReference>
<protein>
    <recommendedName>
        <fullName evidence="1">YchJ-like middle NTF2-like domain-containing protein</fullName>
    </recommendedName>
</protein>
<dbReference type="InterPro" id="IPR004027">
    <property type="entry name" value="SEC_C_motif"/>
</dbReference>
<dbReference type="Pfam" id="PF17775">
    <property type="entry name" value="YchJ_M-like"/>
    <property type="match status" value="1"/>
</dbReference>
<evidence type="ECO:0000313" key="2">
    <source>
        <dbReference type="EMBL" id="CAJ1954601.1"/>
    </source>
</evidence>
<feature type="domain" description="YchJ-like middle NTF2-like" evidence="1">
    <location>
        <begin position="105"/>
        <end position="213"/>
    </location>
</feature>
<sequence length="244" mass="27232">MITAQSSLLLLAFALLMILTMMDFVHPFSLLPMRRRSLTVRREHHDVLTPLFAANKKTKTKKKRNTGGGGFGGASMEPCPCGSGLTYSGCCGKIHKDVTAFKGATAGEIVRARYSAYAKKQPEFLMASTHPLHKDFNTDLKQWKETIKTNMYDNFDMKRCLVSNEEYFEDDQTANVTFIAELILRETGEVTAFMETSTFERAKTHGAWLYKNGTIEEPPQSLVDGLTGGKSEKKVEVGVEVDTE</sequence>
<dbReference type="Gene3D" id="3.10.450.50">
    <property type="match status" value="1"/>
</dbReference>
<gene>
    <name evidence="2" type="ORF">CYCCA115_LOCUS15195</name>
</gene>
<keyword evidence="3" id="KW-1185">Reference proteome</keyword>
<dbReference type="Proteomes" id="UP001295423">
    <property type="component" value="Unassembled WGS sequence"/>
</dbReference>
<dbReference type="PANTHER" id="PTHR33747:SF1">
    <property type="entry name" value="ADENYLATE CYCLASE-ASSOCIATED CAP C-TERMINAL DOMAIN-CONTAINING PROTEIN"/>
    <property type="match status" value="1"/>
</dbReference>
<dbReference type="AlphaFoldDB" id="A0AAD2FW86"/>
<proteinExistence type="predicted"/>
<dbReference type="EMBL" id="CAKOGP040001869">
    <property type="protein sequence ID" value="CAJ1954601.1"/>
    <property type="molecule type" value="Genomic_DNA"/>
</dbReference>
<reference evidence="2" key="1">
    <citation type="submission" date="2023-08" db="EMBL/GenBank/DDBJ databases">
        <authorList>
            <person name="Audoor S."/>
            <person name="Bilcke G."/>
        </authorList>
    </citation>
    <scope>NUCLEOTIDE SEQUENCE</scope>
</reference>
<comment type="caution">
    <text evidence="2">The sequence shown here is derived from an EMBL/GenBank/DDBJ whole genome shotgun (WGS) entry which is preliminary data.</text>
</comment>
<name>A0AAD2FW86_9STRA</name>
<organism evidence="2 3">
    <name type="scientific">Cylindrotheca closterium</name>
    <dbReference type="NCBI Taxonomy" id="2856"/>
    <lineage>
        <taxon>Eukaryota</taxon>
        <taxon>Sar</taxon>
        <taxon>Stramenopiles</taxon>
        <taxon>Ochrophyta</taxon>
        <taxon>Bacillariophyta</taxon>
        <taxon>Bacillariophyceae</taxon>
        <taxon>Bacillariophycidae</taxon>
        <taxon>Bacillariales</taxon>
        <taxon>Bacillariaceae</taxon>
        <taxon>Cylindrotheca</taxon>
    </lineage>
</organism>
<dbReference type="InterPro" id="IPR032710">
    <property type="entry name" value="NTF2-like_dom_sf"/>
</dbReference>
<evidence type="ECO:0000259" key="1">
    <source>
        <dbReference type="Pfam" id="PF17775"/>
    </source>
</evidence>
<dbReference type="InterPro" id="IPR048469">
    <property type="entry name" value="YchJ-like_M"/>
</dbReference>
<dbReference type="SUPFAM" id="SSF54427">
    <property type="entry name" value="NTF2-like"/>
    <property type="match status" value="1"/>
</dbReference>
<evidence type="ECO:0000313" key="3">
    <source>
        <dbReference type="Proteomes" id="UP001295423"/>
    </source>
</evidence>
<dbReference type="Pfam" id="PF02810">
    <property type="entry name" value="SEC-C"/>
    <property type="match status" value="1"/>
</dbReference>